<accession>A0A835D623</accession>
<evidence type="ECO:0000313" key="2">
    <source>
        <dbReference type="Proteomes" id="UP000655225"/>
    </source>
</evidence>
<dbReference type="EMBL" id="JABCRI010000016">
    <property type="protein sequence ID" value="KAF8391843.1"/>
    <property type="molecule type" value="Genomic_DNA"/>
</dbReference>
<comment type="caution">
    <text evidence="1">The sequence shown here is derived from an EMBL/GenBank/DDBJ whole genome shotgun (WGS) entry which is preliminary data.</text>
</comment>
<keyword evidence="2" id="KW-1185">Reference proteome</keyword>
<organism evidence="1 2">
    <name type="scientific">Tetracentron sinense</name>
    <name type="common">Spur-leaf</name>
    <dbReference type="NCBI Taxonomy" id="13715"/>
    <lineage>
        <taxon>Eukaryota</taxon>
        <taxon>Viridiplantae</taxon>
        <taxon>Streptophyta</taxon>
        <taxon>Embryophyta</taxon>
        <taxon>Tracheophyta</taxon>
        <taxon>Spermatophyta</taxon>
        <taxon>Magnoliopsida</taxon>
        <taxon>Trochodendrales</taxon>
        <taxon>Trochodendraceae</taxon>
        <taxon>Tetracentron</taxon>
    </lineage>
</organism>
<reference evidence="1 2" key="1">
    <citation type="submission" date="2020-04" db="EMBL/GenBank/DDBJ databases">
        <title>Plant Genome Project.</title>
        <authorList>
            <person name="Zhang R.-G."/>
        </authorList>
    </citation>
    <scope>NUCLEOTIDE SEQUENCE [LARGE SCALE GENOMIC DNA]</scope>
    <source>
        <strain evidence="1">YNK0</strain>
        <tissue evidence="1">Leaf</tissue>
    </source>
</reference>
<proteinExistence type="predicted"/>
<name>A0A835D623_TETSI</name>
<evidence type="ECO:0000313" key="1">
    <source>
        <dbReference type="EMBL" id="KAF8391843.1"/>
    </source>
</evidence>
<dbReference type="Proteomes" id="UP000655225">
    <property type="component" value="Unassembled WGS sequence"/>
</dbReference>
<protein>
    <submittedName>
        <fullName evidence="1">Uncharacterized protein</fullName>
    </submittedName>
</protein>
<sequence length="195" mass="21674">MGLKYLHLDSKRPFSLPCHTHGTHADMSYKYRFFTQQSNFECSASIKAYLGEGAGGRAIIPRGNRQSGWVALLSALGVVDSSRSSKGKGGTMLSRPVMRYGQSVDPREEFVSLNEKERTSKKVELDQADGDFQPWAMAVVCSIAGPEGTDDWEEVAKIINKLIPEEEFVTLFPFEAHRAIYHTKKESHISSLSSS</sequence>
<dbReference type="AlphaFoldDB" id="A0A835D623"/>
<gene>
    <name evidence="1" type="ORF">HHK36_022181</name>
</gene>